<gene>
    <name evidence="1" type="ORF">BpHYR1_035210</name>
</gene>
<proteinExistence type="predicted"/>
<keyword evidence="2" id="KW-1185">Reference proteome</keyword>
<evidence type="ECO:0000313" key="2">
    <source>
        <dbReference type="Proteomes" id="UP000276133"/>
    </source>
</evidence>
<evidence type="ECO:0000313" key="1">
    <source>
        <dbReference type="EMBL" id="RNA44617.1"/>
    </source>
</evidence>
<name>A0A3M7T9M2_BRAPC</name>
<dbReference type="Proteomes" id="UP000276133">
    <property type="component" value="Unassembled WGS sequence"/>
</dbReference>
<sequence length="81" mass="9531">MLVDDQLFSIQRLHLKLLDDRGIHDYLKVRSLFVMSLWSINSNKSTQANQFPLGSNWRRNVHSRDRKFKAIISNVALLNSY</sequence>
<organism evidence="1 2">
    <name type="scientific">Brachionus plicatilis</name>
    <name type="common">Marine rotifer</name>
    <name type="synonym">Brachionus muelleri</name>
    <dbReference type="NCBI Taxonomy" id="10195"/>
    <lineage>
        <taxon>Eukaryota</taxon>
        <taxon>Metazoa</taxon>
        <taxon>Spiralia</taxon>
        <taxon>Gnathifera</taxon>
        <taxon>Rotifera</taxon>
        <taxon>Eurotatoria</taxon>
        <taxon>Monogononta</taxon>
        <taxon>Pseudotrocha</taxon>
        <taxon>Ploima</taxon>
        <taxon>Brachionidae</taxon>
        <taxon>Brachionus</taxon>
    </lineage>
</organism>
<protein>
    <submittedName>
        <fullName evidence="1">Uncharacterized protein</fullName>
    </submittedName>
</protein>
<dbReference type="AlphaFoldDB" id="A0A3M7T9M2"/>
<comment type="caution">
    <text evidence="1">The sequence shown here is derived from an EMBL/GenBank/DDBJ whole genome shotgun (WGS) entry which is preliminary data.</text>
</comment>
<reference evidence="1 2" key="1">
    <citation type="journal article" date="2018" name="Sci. Rep.">
        <title>Genomic signatures of local adaptation to the degree of environmental predictability in rotifers.</title>
        <authorList>
            <person name="Franch-Gras L."/>
            <person name="Hahn C."/>
            <person name="Garcia-Roger E.M."/>
            <person name="Carmona M.J."/>
            <person name="Serra M."/>
            <person name="Gomez A."/>
        </authorList>
    </citation>
    <scope>NUCLEOTIDE SEQUENCE [LARGE SCALE GENOMIC DNA]</scope>
    <source>
        <strain evidence="1">HYR1</strain>
    </source>
</reference>
<dbReference type="EMBL" id="REGN01000082">
    <property type="protein sequence ID" value="RNA44617.1"/>
    <property type="molecule type" value="Genomic_DNA"/>
</dbReference>
<accession>A0A3M7T9M2</accession>